<protein>
    <submittedName>
        <fullName evidence="2">Uncharacterized protein</fullName>
    </submittedName>
</protein>
<feature type="region of interest" description="Disordered" evidence="1">
    <location>
        <begin position="1"/>
        <end position="33"/>
    </location>
</feature>
<feature type="compositionally biased region" description="Basic residues" evidence="1">
    <location>
        <begin position="15"/>
        <end position="24"/>
    </location>
</feature>
<reference evidence="2" key="1">
    <citation type="submission" date="2020-02" db="EMBL/GenBank/DDBJ databases">
        <authorList>
            <person name="Meier V. D."/>
        </authorList>
    </citation>
    <scope>NUCLEOTIDE SEQUENCE</scope>
    <source>
        <strain evidence="2">AVDCRST_MAG03</strain>
    </source>
</reference>
<accession>A0A6J4PAA5</accession>
<dbReference type="EMBL" id="CADCUT010000116">
    <property type="protein sequence ID" value="CAA9410575.1"/>
    <property type="molecule type" value="Genomic_DNA"/>
</dbReference>
<name>A0A6J4PAA5_9ACTN</name>
<evidence type="ECO:0000313" key="2">
    <source>
        <dbReference type="EMBL" id="CAA9410575.1"/>
    </source>
</evidence>
<dbReference type="AlphaFoldDB" id="A0A6J4PAA5"/>
<sequence>PGCRGPVGHVPATPRQRKHHHRPSPHAPEARSL</sequence>
<organism evidence="2">
    <name type="scientific">uncultured Rubrobacteraceae bacterium</name>
    <dbReference type="NCBI Taxonomy" id="349277"/>
    <lineage>
        <taxon>Bacteria</taxon>
        <taxon>Bacillati</taxon>
        <taxon>Actinomycetota</taxon>
        <taxon>Rubrobacteria</taxon>
        <taxon>Rubrobacterales</taxon>
        <taxon>Rubrobacteraceae</taxon>
        <taxon>environmental samples</taxon>
    </lineage>
</organism>
<feature type="non-terminal residue" evidence="2">
    <location>
        <position position="1"/>
    </location>
</feature>
<gene>
    <name evidence="2" type="ORF">AVDCRST_MAG03-1840</name>
</gene>
<proteinExistence type="predicted"/>
<feature type="non-terminal residue" evidence="2">
    <location>
        <position position="33"/>
    </location>
</feature>
<evidence type="ECO:0000256" key="1">
    <source>
        <dbReference type="SAM" id="MobiDB-lite"/>
    </source>
</evidence>